<feature type="domain" description="N-acetyltransferase" evidence="1">
    <location>
        <begin position="10"/>
        <end position="197"/>
    </location>
</feature>
<dbReference type="InterPro" id="IPR000182">
    <property type="entry name" value="GNAT_dom"/>
</dbReference>
<dbReference type="SUPFAM" id="SSF55729">
    <property type="entry name" value="Acyl-CoA N-acyltransferases (Nat)"/>
    <property type="match status" value="1"/>
</dbReference>
<name>A0A9D1F451_9FIRM</name>
<dbReference type="GO" id="GO:0016747">
    <property type="term" value="F:acyltransferase activity, transferring groups other than amino-acyl groups"/>
    <property type="evidence" value="ECO:0007669"/>
    <property type="project" value="InterPro"/>
</dbReference>
<proteinExistence type="predicted"/>
<gene>
    <name evidence="2" type="ORF">IAB46_06410</name>
</gene>
<dbReference type="Pfam" id="PF00583">
    <property type="entry name" value="Acetyltransf_1"/>
    <property type="match status" value="1"/>
</dbReference>
<comment type="caution">
    <text evidence="2">The sequence shown here is derived from an EMBL/GenBank/DDBJ whole genome shotgun (WGS) entry which is preliminary data.</text>
</comment>
<dbReference type="PROSITE" id="PS51186">
    <property type="entry name" value="GNAT"/>
    <property type="match status" value="1"/>
</dbReference>
<dbReference type="Gene3D" id="3.40.630.30">
    <property type="match status" value="1"/>
</dbReference>
<dbReference type="InterPro" id="IPR016181">
    <property type="entry name" value="Acyl_CoA_acyltransferase"/>
</dbReference>
<reference evidence="2" key="1">
    <citation type="submission" date="2020-10" db="EMBL/GenBank/DDBJ databases">
        <authorList>
            <person name="Gilroy R."/>
        </authorList>
    </citation>
    <scope>NUCLEOTIDE SEQUENCE</scope>
    <source>
        <strain evidence="2">CHK178-757</strain>
    </source>
</reference>
<evidence type="ECO:0000313" key="2">
    <source>
        <dbReference type="EMBL" id="HIS47178.1"/>
    </source>
</evidence>
<sequence length="200" mass="23687">MSLNEKNREIHIKKLTSDMSDDFLNYFDHDAFSDHEEWSYCYCLESHLGKEENDQYTDIETRRNKARDLIENGIMNGYLIYEGKKVIGWCNAGDKSDYNPICKNPAFFTDEPVKGKIKILYCIDIAPDWRGKGLARLVMERVLEDAQKEGFSYVEGYPFTDEKFSYQYRGPLKLYQAYGFEPVRKEEWVYIMRKNLDKEV</sequence>
<protein>
    <submittedName>
        <fullName evidence="2">GNAT family N-acetyltransferase</fullName>
    </submittedName>
</protein>
<dbReference type="AlphaFoldDB" id="A0A9D1F451"/>
<dbReference type="CDD" id="cd04301">
    <property type="entry name" value="NAT_SF"/>
    <property type="match status" value="1"/>
</dbReference>
<dbReference type="Proteomes" id="UP000823927">
    <property type="component" value="Unassembled WGS sequence"/>
</dbReference>
<reference evidence="2" key="2">
    <citation type="journal article" date="2021" name="PeerJ">
        <title>Extensive microbial diversity within the chicken gut microbiome revealed by metagenomics and culture.</title>
        <authorList>
            <person name="Gilroy R."/>
            <person name="Ravi A."/>
            <person name="Getino M."/>
            <person name="Pursley I."/>
            <person name="Horton D.L."/>
            <person name="Alikhan N.F."/>
            <person name="Baker D."/>
            <person name="Gharbi K."/>
            <person name="Hall N."/>
            <person name="Watson M."/>
            <person name="Adriaenssens E.M."/>
            <person name="Foster-Nyarko E."/>
            <person name="Jarju S."/>
            <person name="Secka A."/>
            <person name="Antonio M."/>
            <person name="Oren A."/>
            <person name="Chaudhuri R.R."/>
            <person name="La Ragione R."/>
            <person name="Hildebrand F."/>
            <person name="Pallen M.J."/>
        </authorList>
    </citation>
    <scope>NUCLEOTIDE SEQUENCE</scope>
    <source>
        <strain evidence="2">CHK178-757</strain>
    </source>
</reference>
<dbReference type="EMBL" id="DVIT01000025">
    <property type="protein sequence ID" value="HIS47178.1"/>
    <property type="molecule type" value="Genomic_DNA"/>
</dbReference>
<evidence type="ECO:0000259" key="1">
    <source>
        <dbReference type="PROSITE" id="PS51186"/>
    </source>
</evidence>
<evidence type="ECO:0000313" key="3">
    <source>
        <dbReference type="Proteomes" id="UP000823927"/>
    </source>
</evidence>
<accession>A0A9D1F451</accession>
<organism evidence="2 3">
    <name type="scientific">Candidatus Scybalocola faecigallinarum</name>
    <dbReference type="NCBI Taxonomy" id="2840941"/>
    <lineage>
        <taxon>Bacteria</taxon>
        <taxon>Bacillati</taxon>
        <taxon>Bacillota</taxon>
        <taxon>Clostridia</taxon>
        <taxon>Lachnospirales</taxon>
        <taxon>Lachnospiraceae</taxon>
        <taxon>Lachnospiraceae incertae sedis</taxon>
        <taxon>Candidatus Scybalocola (ex Gilroy et al. 2021)</taxon>
    </lineage>
</organism>